<evidence type="ECO:0000313" key="1">
    <source>
        <dbReference type="EMBL" id="MEQ2184476.1"/>
    </source>
</evidence>
<comment type="caution">
    <text evidence="1">The sequence shown here is derived from an EMBL/GenBank/DDBJ whole genome shotgun (WGS) entry which is preliminary data.</text>
</comment>
<protein>
    <recommendedName>
        <fullName evidence="3">Secreted protein</fullName>
    </recommendedName>
</protein>
<reference evidence="1 2" key="1">
    <citation type="submission" date="2021-06" db="EMBL/GenBank/DDBJ databases">
        <authorList>
            <person name="Palmer J.M."/>
        </authorList>
    </citation>
    <scope>NUCLEOTIDE SEQUENCE [LARGE SCALE GENOMIC DNA]</scope>
    <source>
        <strain evidence="1 2">GA_2019</strain>
        <tissue evidence="1">Muscle</tissue>
    </source>
</reference>
<accession>A0ABV0PM42</accession>
<keyword evidence="2" id="KW-1185">Reference proteome</keyword>
<sequence>MSACAASTLDCAALGTTTWPSLLSHRVWAAVTLWSLSPRSRKAPSTNILIYLTKTPQLCYKLEPNTLRSIRFLLGLWYLSGRP</sequence>
<gene>
    <name evidence="1" type="ORF">GOODEAATRI_008349</name>
</gene>
<dbReference type="EMBL" id="JAHRIO010080406">
    <property type="protein sequence ID" value="MEQ2184476.1"/>
    <property type="molecule type" value="Genomic_DNA"/>
</dbReference>
<dbReference type="Proteomes" id="UP001476798">
    <property type="component" value="Unassembled WGS sequence"/>
</dbReference>
<proteinExistence type="predicted"/>
<name>A0ABV0PM42_9TELE</name>
<organism evidence="1 2">
    <name type="scientific">Goodea atripinnis</name>
    <dbReference type="NCBI Taxonomy" id="208336"/>
    <lineage>
        <taxon>Eukaryota</taxon>
        <taxon>Metazoa</taxon>
        <taxon>Chordata</taxon>
        <taxon>Craniata</taxon>
        <taxon>Vertebrata</taxon>
        <taxon>Euteleostomi</taxon>
        <taxon>Actinopterygii</taxon>
        <taxon>Neopterygii</taxon>
        <taxon>Teleostei</taxon>
        <taxon>Neoteleostei</taxon>
        <taxon>Acanthomorphata</taxon>
        <taxon>Ovalentaria</taxon>
        <taxon>Atherinomorphae</taxon>
        <taxon>Cyprinodontiformes</taxon>
        <taxon>Goodeidae</taxon>
        <taxon>Goodea</taxon>
    </lineage>
</organism>
<evidence type="ECO:0008006" key="3">
    <source>
        <dbReference type="Google" id="ProtNLM"/>
    </source>
</evidence>
<evidence type="ECO:0000313" key="2">
    <source>
        <dbReference type="Proteomes" id="UP001476798"/>
    </source>
</evidence>